<sequence length="504" mass="57925">MGMGWSVFGVQQMAPNPQKMRVATMTTTLAYKTGLFVFGFESVKQFWSTKMEPLPASFYGNMYKRNPVISAFDGDIKNVMSLMKRISTLPTYDHNSYARGAKTLFEIWNKYKPRLPTNYYEEHMLQMADFLFGIKFRALQGCCLCAFQLERERGSQPTQKGVQRLLSILGFVRIMMQAVLPHEHLCTQSNNDIYFHGAEEFLLWACICLETSIPLMTARFLEWRATLYCAVCQCYYDSQANVQAEVFARRALGKVSELGKLEEMSGLPATTETQRAYKVATIKLATMVFKRSVYEPRRKPKGLFRHKQKSNLKEIQSMPWPRTPTERVLMELFEGNAAQFLAIVEALWDTSRRPLQTGMPEEPEIQEVSLELMSAGISILADVVERTILLCFVPPGENKVSLDAAVKFVKLLFRYEQWDMFCILSDTLQHTLLPVSHNTPLLGLVSYNYVVSVSYTDVQPDGDLVMDIVLYLWSKCKIIFQRAQVRHWDPIHFLGKMENLDKVQ</sequence>
<dbReference type="AlphaFoldDB" id="A0A673X2V0"/>
<evidence type="ECO:0000313" key="2">
    <source>
        <dbReference type="Proteomes" id="UP000472277"/>
    </source>
</evidence>
<dbReference type="PANTHER" id="PTHR33487:SF1">
    <property type="entry name" value="CILIA- AND FLAGELLA-ASSOCIATED PROTEIN 54"/>
    <property type="match status" value="1"/>
</dbReference>
<dbReference type="PANTHER" id="PTHR33487">
    <property type="entry name" value="CILIA- AND FLAGELLA-ASSOCIATED PROTEIN 54"/>
    <property type="match status" value="1"/>
</dbReference>
<keyword evidence="2" id="KW-1185">Reference proteome</keyword>
<evidence type="ECO:0008006" key="3">
    <source>
        <dbReference type="Google" id="ProtNLM"/>
    </source>
</evidence>
<reference evidence="1" key="1">
    <citation type="submission" date="2025-08" db="UniProtKB">
        <authorList>
            <consortium name="Ensembl"/>
        </authorList>
    </citation>
    <scope>IDENTIFICATION</scope>
</reference>
<organism evidence="1 2">
    <name type="scientific">Salmo trutta</name>
    <name type="common">Brown trout</name>
    <dbReference type="NCBI Taxonomy" id="8032"/>
    <lineage>
        <taxon>Eukaryota</taxon>
        <taxon>Metazoa</taxon>
        <taxon>Chordata</taxon>
        <taxon>Craniata</taxon>
        <taxon>Vertebrata</taxon>
        <taxon>Euteleostomi</taxon>
        <taxon>Actinopterygii</taxon>
        <taxon>Neopterygii</taxon>
        <taxon>Teleostei</taxon>
        <taxon>Protacanthopterygii</taxon>
        <taxon>Salmoniformes</taxon>
        <taxon>Salmonidae</taxon>
        <taxon>Salmoninae</taxon>
        <taxon>Salmo</taxon>
    </lineage>
</organism>
<proteinExistence type="predicted"/>
<dbReference type="GeneTree" id="ENSGT00940000162970"/>
<dbReference type="InterPro" id="IPR027912">
    <property type="entry name" value="CFAP54"/>
</dbReference>
<dbReference type="InParanoid" id="A0A673X2V0"/>
<protein>
    <recommendedName>
        <fullName evidence="3">Cilia and flagella associated protein 54</fullName>
    </recommendedName>
</protein>
<dbReference type="Pfam" id="PF14858">
    <property type="entry name" value="CFAP54_N"/>
    <property type="match status" value="2"/>
</dbReference>
<name>A0A673X2V0_SALTR</name>
<accession>A0A673X2V0</accession>
<dbReference type="Proteomes" id="UP000472277">
    <property type="component" value="Chromosome 19"/>
</dbReference>
<reference evidence="1" key="2">
    <citation type="submission" date="2025-09" db="UniProtKB">
        <authorList>
            <consortium name="Ensembl"/>
        </authorList>
    </citation>
    <scope>IDENTIFICATION</scope>
</reference>
<dbReference type="Ensembl" id="ENSSTUT00000016146.1">
    <property type="protein sequence ID" value="ENSSTUP00000015292.1"/>
    <property type="gene ID" value="ENSSTUG00000007025.1"/>
</dbReference>
<dbReference type="GO" id="GO:0060271">
    <property type="term" value="P:cilium assembly"/>
    <property type="evidence" value="ECO:0007669"/>
    <property type="project" value="TreeGrafter"/>
</dbReference>
<evidence type="ECO:0000313" key="1">
    <source>
        <dbReference type="Ensembl" id="ENSSTUP00000015292.1"/>
    </source>
</evidence>